<protein>
    <submittedName>
        <fullName evidence="1">Uncharacterized protein</fullName>
    </submittedName>
</protein>
<evidence type="ECO:0000313" key="2">
    <source>
        <dbReference type="Proteomes" id="UP001060085"/>
    </source>
</evidence>
<keyword evidence="2" id="KW-1185">Reference proteome</keyword>
<evidence type="ECO:0000313" key="1">
    <source>
        <dbReference type="EMBL" id="KAI5664026.1"/>
    </source>
</evidence>
<dbReference type="Proteomes" id="UP001060085">
    <property type="component" value="Linkage Group LG05"/>
</dbReference>
<reference evidence="2" key="1">
    <citation type="journal article" date="2023" name="Nat. Plants">
        <title>Single-cell RNA sequencing provides a high-resolution roadmap for understanding the multicellular compartmentation of specialized metabolism.</title>
        <authorList>
            <person name="Sun S."/>
            <person name="Shen X."/>
            <person name="Li Y."/>
            <person name="Li Y."/>
            <person name="Wang S."/>
            <person name="Li R."/>
            <person name="Zhang H."/>
            <person name="Shen G."/>
            <person name="Guo B."/>
            <person name="Wei J."/>
            <person name="Xu J."/>
            <person name="St-Pierre B."/>
            <person name="Chen S."/>
            <person name="Sun C."/>
        </authorList>
    </citation>
    <scope>NUCLEOTIDE SEQUENCE [LARGE SCALE GENOMIC DNA]</scope>
</reference>
<gene>
    <name evidence="1" type="ORF">M9H77_23349</name>
</gene>
<accession>A0ACC0ATS2</accession>
<name>A0ACC0ATS2_CATRO</name>
<sequence>MLPSNFLDVCVGKFLVKKVEEYLCSLIEDLLDKSIRRIVETYSYMIPFFETFDIALNGLAAFEKHFLNMKIRLENPCDDHKIIIGLKFLNVILIENILGFKFNHLHFKESMFLLVCENKKKDGFGVLKVCHGVL</sequence>
<proteinExistence type="predicted"/>
<dbReference type="EMBL" id="CM044705">
    <property type="protein sequence ID" value="KAI5664026.1"/>
    <property type="molecule type" value="Genomic_DNA"/>
</dbReference>
<organism evidence="1 2">
    <name type="scientific">Catharanthus roseus</name>
    <name type="common">Madagascar periwinkle</name>
    <name type="synonym">Vinca rosea</name>
    <dbReference type="NCBI Taxonomy" id="4058"/>
    <lineage>
        <taxon>Eukaryota</taxon>
        <taxon>Viridiplantae</taxon>
        <taxon>Streptophyta</taxon>
        <taxon>Embryophyta</taxon>
        <taxon>Tracheophyta</taxon>
        <taxon>Spermatophyta</taxon>
        <taxon>Magnoliopsida</taxon>
        <taxon>eudicotyledons</taxon>
        <taxon>Gunneridae</taxon>
        <taxon>Pentapetalae</taxon>
        <taxon>asterids</taxon>
        <taxon>lamiids</taxon>
        <taxon>Gentianales</taxon>
        <taxon>Apocynaceae</taxon>
        <taxon>Rauvolfioideae</taxon>
        <taxon>Vinceae</taxon>
        <taxon>Catharanthinae</taxon>
        <taxon>Catharanthus</taxon>
    </lineage>
</organism>
<comment type="caution">
    <text evidence="1">The sequence shown here is derived from an EMBL/GenBank/DDBJ whole genome shotgun (WGS) entry which is preliminary data.</text>
</comment>